<dbReference type="Proteomes" id="UP000277749">
    <property type="component" value="Segment"/>
</dbReference>
<gene>
    <name evidence="1" type="ORF">SBFV2_gp60</name>
</gene>
<keyword evidence="2" id="KW-1185">Reference proteome</keyword>
<proteinExistence type="predicted"/>
<reference evidence="1 2" key="1">
    <citation type="journal article" date="2018" name="Environ. Microbiol.">
        <title>New archaeal viruses discovered by metagenomic analysis of viral communities in enrichment cultures.</title>
        <authorList>
            <person name="Liu Y."/>
            <person name="Brandt D."/>
            <person name="Ishino S."/>
            <person name="Ishino Y."/>
            <person name="Koonin E.V."/>
            <person name="Kalinowski J."/>
            <person name="Krupovic M."/>
            <person name="Prangishvili D."/>
        </authorList>
    </citation>
    <scope>NUCLEOTIDE SEQUENCE [LARGE SCALE GENOMIC DNA]</scope>
</reference>
<organism evidence="1 2">
    <name type="scientific">Sulfolobales Beppu filamentous virus 2</name>
    <dbReference type="NCBI Taxonomy" id="2493123"/>
    <lineage>
        <taxon>Viruses</taxon>
        <taxon>Adnaviria</taxon>
        <taxon>Zilligvirae</taxon>
        <taxon>Taleaviricota</taxon>
        <taxon>Tokiviricetes</taxon>
        <taxon>Ligamenvirales</taxon>
        <taxon>Lipothrixviridae</taxon>
        <taxon>Alphalipothrixvirus</taxon>
        <taxon>Alphalipothrixvirus umijigokuense</taxon>
    </lineage>
</organism>
<name>A0A3S8NEX6_9VIRU</name>
<protein>
    <submittedName>
        <fullName evidence="1">Uncharacterized protein</fullName>
    </submittedName>
</protein>
<dbReference type="EMBL" id="MK064563">
    <property type="protein sequence ID" value="AZI75827.1"/>
    <property type="molecule type" value="Genomic_DNA"/>
</dbReference>
<accession>A0A3S8NEX6</accession>
<evidence type="ECO:0000313" key="2">
    <source>
        <dbReference type="Proteomes" id="UP000277749"/>
    </source>
</evidence>
<sequence>MRRTDPARIINYINSKLPRKIRFHNFKSEVMEKLREIILYNISQGKDPISFYSVRIILNFYKELAYEKLKNQMPEKALREYLDAEFQQIEKQLFDEFYKR</sequence>
<evidence type="ECO:0000313" key="1">
    <source>
        <dbReference type="EMBL" id="AZI75827.1"/>
    </source>
</evidence>